<dbReference type="RefSeq" id="XP_002173319.1">
    <property type="nucleotide sequence ID" value="XM_002173283.2"/>
</dbReference>
<feature type="domain" description="T-SNARE coiled-coil homology" evidence="11">
    <location>
        <begin position="37"/>
        <end position="99"/>
    </location>
</feature>
<keyword evidence="7 10" id="KW-0472">Membrane</keyword>
<dbReference type="JaponicusDB" id="SJAG_02103">
    <property type="gene designation" value="bet1"/>
</dbReference>
<dbReference type="PANTHER" id="PTHR12791">
    <property type="entry name" value="GOLGI SNARE BET1-RELATED"/>
    <property type="match status" value="1"/>
</dbReference>
<dbReference type="AlphaFoldDB" id="B6JZQ8"/>
<keyword evidence="6" id="KW-0333">Golgi apparatus</keyword>
<dbReference type="Proteomes" id="UP000001744">
    <property type="component" value="Unassembled WGS sequence"/>
</dbReference>
<dbReference type="HOGENOM" id="CLU_086133_3_1_1"/>
<evidence type="ECO:0000256" key="1">
    <source>
        <dbReference type="ARBA" id="ARBA00004394"/>
    </source>
</evidence>
<evidence type="ECO:0000256" key="4">
    <source>
        <dbReference type="ARBA" id="ARBA00022927"/>
    </source>
</evidence>
<evidence type="ECO:0000313" key="12">
    <source>
        <dbReference type="EMBL" id="EEB07026.1"/>
    </source>
</evidence>
<keyword evidence="5 10" id="KW-1133">Transmembrane helix</keyword>
<evidence type="ECO:0000313" key="13">
    <source>
        <dbReference type="JaponicusDB" id="SJAG_02103"/>
    </source>
</evidence>
<dbReference type="EMBL" id="KE651168">
    <property type="protein sequence ID" value="EEB07026.1"/>
    <property type="molecule type" value="Genomic_DNA"/>
</dbReference>
<evidence type="ECO:0000256" key="8">
    <source>
        <dbReference type="ARBA" id="ARBA00046280"/>
    </source>
</evidence>
<dbReference type="SUPFAM" id="SSF58038">
    <property type="entry name" value="SNARE fusion complex"/>
    <property type="match status" value="1"/>
</dbReference>
<evidence type="ECO:0000256" key="7">
    <source>
        <dbReference type="ARBA" id="ARBA00023136"/>
    </source>
</evidence>
<keyword evidence="14" id="KW-1185">Reference proteome</keyword>
<evidence type="ECO:0000256" key="6">
    <source>
        <dbReference type="ARBA" id="ARBA00023034"/>
    </source>
</evidence>
<evidence type="ECO:0000256" key="2">
    <source>
        <dbReference type="ARBA" id="ARBA00022448"/>
    </source>
</evidence>
<keyword evidence="2" id="KW-0813">Transport</keyword>
<dbReference type="GO" id="GO:0015031">
    <property type="term" value="P:protein transport"/>
    <property type="evidence" value="ECO:0007669"/>
    <property type="project" value="UniProtKB-KW"/>
</dbReference>
<evidence type="ECO:0000256" key="3">
    <source>
        <dbReference type="ARBA" id="ARBA00022692"/>
    </source>
</evidence>
<accession>B6JZQ8</accession>
<dbReference type="SMART" id="SM00397">
    <property type="entry name" value="t_SNARE"/>
    <property type="match status" value="1"/>
</dbReference>
<protein>
    <submittedName>
        <fullName evidence="12">SNARE Bet1</fullName>
    </submittedName>
</protein>
<dbReference type="VEuPathDB" id="FungiDB:SJAG_02103"/>
<evidence type="ECO:0000313" key="14">
    <source>
        <dbReference type="Proteomes" id="UP000001744"/>
    </source>
</evidence>
<evidence type="ECO:0000256" key="5">
    <source>
        <dbReference type="ARBA" id="ARBA00022989"/>
    </source>
</evidence>
<dbReference type="eggNOG" id="KOG3385">
    <property type="taxonomic scope" value="Eukaryota"/>
</dbReference>
<feature type="transmembrane region" description="Helical" evidence="10">
    <location>
        <begin position="105"/>
        <end position="124"/>
    </location>
</feature>
<evidence type="ECO:0000256" key="10">
    <source>
        <dbReference type="SAM" id="Phobius"/>
    </source>
</evidence>
<proteinExistence type="predicted"/>
<keyword evidence="3 10" id="KW-0812">Transmembrane</keyword>
<reference evidence="12 14" key="1">
    <citation type="journal article" date="2011" name="Science">
        <title>Comparative functional genomics of the fission yeasts.</title>
        <authorList>
            <person name="Rhind N."/>
            <person name="Chen Z."/>
            <person name="Yassour M."/>
            <person name="Thompson D.A."/>
            <person name="Haas B.J."/>
            <person name="Habib N."/>
            <person name="Wapinski I."/>
            <person name="Roy S."/>
            <person name="Lin M.F."/>
            <person name="Heiman D.I."/>
            <person name="Young S.K."/>
            <person name="Furuya K."/>
            <person name="Guo Y."/>
            <person name="Pidoux A."/>
            <person name="Chen H.M."/>
            <person name="Robbertse B."/>
            <person name="Goldberg J.M."/>
            <person name="Aoki K."/>
            <person name="Bayne E.H."/>
            <person name="Berlin A.M."/>
            <person name="Desjardins C.A."/>
            <person name="Dobbs E."/>
            <person name="Dukaj L."/>
            <person name="Fan L."/>
            <person name="FitzGerald M.G."/>
            <person name="French C."/>
            <person name="Gujja S."/>
            <person name="Hansen K."/>
            <person name="Keifenheim D."/>
            <person name="Levin J.Z."/>
            <person name="Mosher R.A."/>
            <person name="Mueller C.A."/>
            <person name="Pfiffner J."/>
            <person name="Priest M."/>
            <person name="Russ C."/>
            <person name="Smialowska A."/>
            <person name="Swoboda P."/>
            <person name="Sykes S.M."/>
            <person name="Vaughn M."/>
            <person name="Vengrova S."/>
            <person name="Yoder R."/>
            <person name="Zeng Q."/>
            <person name="Allshire R."/>
            <person name="Baulcombe D."/>
            <person name="Birren B.W."/>
            <person name="Brown W."/>
            <person name="Ekwall K."/>
            <person name="Kellis M."/>
            <person name="Leatherwood J."/>
            <person name="Levin H."/>
            <person name="Margalit H."/>
            <person name="Martienssen R."/>
            <person name="Nieduszynski C.A."/>
            <person name="Spatafora J.W."/>
            <person name="Friedman N."/>
            <person name="Dalgaard J.Z."/>
            <person name="Baumann P."/>
            <person name="Niki H."/>
            <person name="Regev A."/>
            <person name="Nusbaum C."/>
        </authorList>
    </citation>
    <scope>NUCLEOTIDE SEQUENCE [LARGE SCALE GENOMIC DNA]</scope>
    <source>
        <strain evidence="14">yFS275 / FY16936</strain>
    </source>
</reference>
<dbReference type="OMA" id="TMAIGHE"/>
<gene>
    <name evidence="13" type="primary">bet1</name>
    <name evidence="12" type="ORF">SJAG_02103</name>
</gene>
<name>B6JZQ8_SCHJY</name>
<feature type="region of interest" description="Disordered" evidence="9">
    <location>
        <begin position="16"/>
        <end position="44"/>
    </location>
</feature>
<keyword evidence="4" id="KW-0653">Protein transport</keyword>
<dbReference type="PROSITE" id="PS50192">
    <property type="entry name" value="T_SNARE"/>
    <property type="match status" value="1"/>
</dbReference>
<organism evidence="12 14">
    <name type="scientific">Schizosaccharomyces japonicus (strain yFS275 / FY16936)</name>
    <name type="common">Fission yeast</name>
    <dbReference type="NCBI Taxonomy" id="402676"/>
    <lineage>
        <taxon>Eukaryota</taxon>
        <taxon>Fungi</taxon>
        <taxon>Dikarya</taxon>
        <taxon>Ascomycota</taxon>
        <taxon>Taphrinomycotina</taxon>
        <taxon>Schizosaccharomycetes</taxon>
        <taxon>Schizosaccharomycetales</taxon>
        <taxon>Schizosaccharomycetaceae</taxon>
        <taxon>Schizosaccharomyces</taxon>
    </lineage>
</organism>
<evidence type="ECO:0000256" key="9">
    <source>
        <dbReference type="SAM" id="MobiDB-lite"/>
    </source>
</evidence>
<sequence>MANRFGRKDKVDTALPLYETRQSPSSPFLGRSSFGDDELESRNNGRIEGLTGKVQSLKHITMAIGHEINSSTNLMESMNDSFSSTHNVVSTTMLKLKNLSQRHGISIWTWLLFFCCVALVFVWVRY</sequence>
<dbReference type="Gene3D" id="1.20.5.110">
    <property type="match status" value="1"/>
</dbReference>
<dbReference type="OrthoDB" id="261831at2759"/>
<dbReference type="InterPro" id="IPR039899">
    <property type="entry name" value="BET1_SNARE"/>
</dbReference>
<dbReference type="InterPro" id="IPR000727">
    <property type="entry name" value="T_SNARE_dom"/>
</dbReference>
<dbReference type="GeneID" id="7052036"/>
<dbReference type="STRING" id="402676.B6JZQ8"/>
<evidence type="ECO:0000259" key="11">
    <source>
        <dbReference type="PROSITE" id="PS50192"/>
    </source>
</evidence>
<comment type="subcellular location">
    <subcellularLocation>
        <location evidence="8">Endomembrane system</location>
        <topology evidence="8">Single-pass type IV membrane protein</topology>
    </subcellularLocation>
    <subcellularLocation>
        <location evidence="1">Golgi apparatus membrane</location>
    </subcellularLocation>
</comment>
<dbReference type="CDD" id="cd15853">
    <property type="entry name" value="SNARE_Bet1"/>
    <property type="match status" value="1"/>
</dbReference>
<dbReference type="GO" id="GO:0000139">
    <property type="term" value="C:Golgi membrane"/>
    <property type="evidence" value="ECO:0007669"/>
    <property type="project" value="UniProtKB-SubCell"/>
</dbReference>